<dbReference type="AlphaFoldDB" id="A0A843WP47"/>
<name>A0A843WP47_COLES</name>
<dbReference type="OrthoDB" id="2100988at2759"/>
<dbReference type="EMBL" id="NMUH01003474">
    <property type="protein sequence ID" value="MQM05784.1"/>
    <property type="molecule type" value="Genomic_DNA"/>
</dbReference>
<proteinExistence type="predicted"/>
<gene>
    <name evidence="1" type="ORF">Taro_038598</name>
</gene>
<comment type="caution">
    <text evidence="1">The sequence shown here is derived from an EMBL/GenBank/DDBJ whole genome shotgun (WGS) entry which is preliminary data.</text>
</comment>
<sequence>MGGGGDHGHVPTGGDFRGKVWSMTGGPYCRPKHWRRNTAIAMFGIFLVCIPIAMKSAELESLPELLLAVERLADMPKLASGLISCRRSLRVPSRMRLTLGFSDINSKDIEMTSVTYSPLIVASHARNGYLTTPLVFGDFPPVVGSPFFLGVVPAAKEVPETPASSAAGGIKPRLFQGRVFSAHVVSHTTTAAKEGSSHAYKGKKPTAATSRSGRTVIVGNLRIRLDEDELVMPKDKIILTIPTLNRFAPLRQK</sequence>
<protein>
    <submittedName>
        <fullName evidence="1">Uncharacterized protein</fullName>
    </submittedName>
</protein>
<reference evidence="1" key="1">
    <citation type="submission" date="2017-07" db="EMBL/GenBank/DDBJ databases">
        <title>Taro Niue Genome Assembly and Annotation.</title>
        <authorList>
            <person name="Atibalentja N."/>
            <person name="Keating K."/>
            <person name="Fields C.J."/>
        </authorList>
    </citation>
    <scope>NUCLEOTIDE SEQUENCE</scope>
    <source>
        <strain evidence="1">Niue_2</strain>
        <tissue evidence="1">Leaf</tissue>
    </source>
</reference>
<evidence type="ECO:0000313" key="1">
    <source>
        <dbReference type="EMBL" id="MQM05784.1"/>
    </source>
</evidence>
<dbReference type="PANTHER" id="PTHR34286">
    <property type="entry name" value="TRANSMEMBRANE PROTEIN"/>
    <property type="match status" value="1"/>
</dbReference>
<accession>A0A843WP47</accession>
<keyword evidence="2" id="KW-1185">Reference proteome</keyword>
<dbReference type="PANTHER" id="PTHR34286:SF1">
    <property type="entry name" value="TRANSMEMBRANE PROTEIN"/>
    <property type="match status" value="1"/>
</dbReference>
<organism evidence="1 2">
    <name type="scientific">Colocasia esculenta</name>
    <name type="common">Wild taro</name>
    <name type="synonym">Arum esculentum</name>
    <dbReference type="NCBI Taxonomy" id="4460"/>
    <lineage>
        <taxon>Eukaryota</taxon>
        <taxon>Viridiplantae</taxon>
        <taxon>Streptophyta</taxon>
        <taxon>Embryophyta</taxon>
        <taxon>Tracheophyta</taxon>
        <taxon>Spermatophyta</taxon>
        <taxon>Magnoliopsida</taxon>
        <taxon>Liliopsida</taxon>
        <taxon>Araceae</taxon>
        <taxon>Aroideae</taxon>
        <taxon>Colocasieae</taxon>
        <taxon>Colocasia</taxon>
    </lineage>
</organism>
<evidence type="ECO:0000313" key="2">
    <source>
        <dbReference type="Proteomes" id="UP000652761"/>
    </source>
</evidence>
<dbReference type="Proteomes" id="UP000652761">
    <property type="component" value="Unassembled WGS sequence"/>
</dbReference>